<dbReference type="PRINTS" id="PR00455">
    <property type="entry name" value="HTHTETR"/>
</dbReference>
<feature type="DNA-binding region" description="H-T-H motif" evidence="4">
    <location>
        <begin position="31"/>
        <end position="50"/>
    </location>
</feature>
<evidence type="ECO:0000313" key="6">
    <source>
        <dbReference type="EMBL" id="MBB4887625.1"/>
    </source>
</evidence>
<name>A0A7W7LCE9_STRNE</name>
<protein>
    <submittedName>
        <fullName evidence="6">AcrR family transcriptional regulator</fullName>
    </submittedName>
</protein>
<accession>A0A7W7LCE9</accession>
<dbReference type="InterPro" id="IPR050109">
    <property type="entry name" value="HTH-type_TetR-like_transc_reg"/>
</dbReference>
<evidence type="ECO:0000313" key="7">
    <source>
        <dbReference type="Proteomes" id="UP000556436"/>
    </source>
</evidence>
<comment type="caution">
    <text evidence="6">The sequence shown here is derived from an EMBL/GenBank/DDBJ whole genome shotgun (WGS) entry which is preliminary data.</text>
</comment>
<keyword evidence="3" id="KW-0804">Transcription</keyword>
<dbReference type="SUPFAM" id="SSF48498">
    <property type="entry name" value="Tetracyclin repressor-like, C-terminal domain"/>
    <property type="match status" value="1"/>
</dbReference>
<keyword evidence="7" id="KW-1185">Reference proteome</keyword>
<dbReference type="NCBIfam" id="NF041196">
    <property type="entry name" value="ScbR_bind_reg"/>
    <property type="match status" value="1"/>
</dbReference>
<evidence type="ECO:0000256" key="4">
    <source>
        <dbReference type="PROSITE-ProRule" id="PRU00335"/>
    </source>
</evidence>
<dbReference type="PROSITE" id="PS01081">
    <property type="entry name" value="HTH_TETR_1"/>
    <property type="match status" value="1"/>
</dbReference>
<dbReference type="EMBL" id="JACHJG010000007">
    <property type="protein sequence ID" value="MBB4887625.1"/>
    <property type="molecule type" value="Genomic_DNA"/>
</dbReference>
<dbReference type="PANTHER" id="PTHR30055:SF234">
    <property type="entry name" value="HTH-TYPE TRANSCRIPTIONAL REGULATOR BETI"/>
    <property type="match status" value="1"/>
</dbReference>
<dbReference type="InterPro" id="IPR001647">
    <property type="entry name" value="HTH_TetR"/>
</dbReference>
<dbReference type="SUPFAM" id="SSF46689">
    <property type="entry name" value="Homeodomain-like"/>
    <property type="match status" value="1"/>
</dbReference>
<dbReference type="InterPro" id="IPR023772">
    <property type="entry name" value="DNA-bd_HTH_TetR-type_CS"/>
</dbReference>
<dbReference type="Pfam" id="PF00440">
    <property type="entry name" value="TetR_N"/>
    <property type="match status" value="1"/>
</dbReference>
<dbReference type="PROSITE" id="PS50977">
    <property type="entry name" value="HTH_TETR_2"/>
    <property type="match status" value="1"/>
</dbReference>
<dbReference type="PANTHER" id="PTHR30055">
    <property type="entry name" value="HTH-TYPE TRANSCRIPTIONAL REGULATOR RUTR"/>
    <property type="match status" value="1"/>
</dbReference>
<evidence type="ECO:0000256" key="2">
    <source>
        <dbReference type="ARBA" id="ARBA00023125"/>
    </source>
</evidence>
<dbReference type="GO" id="GO:0000976">
    <property type="term" value="F:transcription cis-regulatory region binding"/>
    <property type="evidence" value="ECO:0007669"/>
    <property type="project" value="TreeGrafter"/>
</dbReference>
<evidence type="ECO:0000259" key="5">
    <source>
        <dbReference type="PROSITE" id="PS50977"/>
    </source>
</evidence>
<dbReference type="Gene3D" id="1.10.357.10">
    <property type="entry name" value="Tetracycline Repressor, domain 2"/>
    <property type="match status" value="1"/>
</dbReference>
<keyword evidence="1" id="KW-0805">Transcription regulation</keyword>
<dbReference type="InterPro" id="IPR047923">
    <property type="entry name" value="ArpA-like"/>
</dbReference>
<organism evidence="6 7">
    <name type="scientific">Streptomyces netropsis</name>
    <name type="common">Streptoverticillium netropsis</name>
    <dbReference type="NCBI Taxonomy" id="55404"/>
    <lineage>
        <taxon>Bacteria</taxon>
        <taxon>Bacillati</taxon>
        <taxon>Actinomycetota</taxon>
        <taxon>Actinomycetes</taxon>
        <taxon>Kitasatosporales</taxon>
        <taxon>Streptomycetaceae</taxon>
        <taxon>Streptomyces</taxon>
    </lineage>
</organism>
<gene>
    <name evidence="6" type="ORF">FHS38_003679</name>
</gene>
<keyword evidence="2 4" id="KW-0238">DNA-binding</keyword>
<sequence length="240" mass="25911">MAKQDRAIRTRQNILEAAAVVFDQKGYDAATITEILARAEVTKGALYFHFTSKEELALAVIDAQVTQAPPMPYMPTKSKMQELVDMGMLFAHRLADDALLRGSVRLTLEHGSTSLNRSGPFNGWSQLHTQVLAEGLERGEVLPHVVPADTAELLVGAYAGINTMSQAINNRADLERRASVLYEHVMPSVVVPSVLARLDMAPGRGARALAEAERLREATVREAAAEAAEAERAGTPVGVA</sequence>
<dbReference type="AlphaFoldDB" id="A0A7W7LCE9"/>
<reference evidence="6 7" key="1">
    <citation type="submission" date="2020-08" db="EMBL/GenBank/DDBJ databases">
        <title>Genomic Encyclopedia of Type Strains, Phase III (KMG-III): the genomes of soil and plant-associated and newly described type strains.</title>
        <authorList>
            <person name="Whitman W."/>
        </authorList>
    </citation>
    <scope>NUCLEOTIDE SEQUENCE [LARGE SCALE GENOMIC DNA]</scope>
    <source>
        <strain evidence="6 7">CECT 3265</strain>
    </source>
</reference>
<evidence type="ECO:0000256" key="1">
    <source>
        <dbReference type="ARBA" id="ARBA00023015"/>
    </source>
</evidence>
<dbReference type="InterPro" id="IPR009057">
    <property type="entry name" value="Homeodomain-like_sf"/>
</dbReference>
<dbReference type="InterPro" id="IPR036271">
    <property type="entry name" value="Tet_transcr_reg_TetR-rel_C_sf"/>
</dbReference>
<proteinExistence type="predicted"/>
<feature type="domain" description="HTH tetR-type" evidence="5">
    <location>
        <begin position="8"/>
        <end position="68"/>
    </location>
</feature>
<evidence type="ECO:0000256" key="3">
    <source>
        <dbReference type="ARBA" id="ARBA00023163"/>
    </source>
</evidence>
<dbReference type="GO" id="GO:0003700">
    <property type="term" value="F:DNA-binding transcription factor activity"/>
    <property type="evidence" value="ECO:0007669"/>
    <property type="project" value="TreeGrafter"/>
</dbReference>
<dbReference type="Proteomes" id="UP000556436">
    <property type="component" value="Unassembled WGS sequence"/>
</dbReference>
<dbReference type="RefSeq" id="WP_184734624.1">
    <property type="nucleotide sequence ID" value="NZ_CP147867.1"/>
</dbReference>